<dbReference type="Gene3D" id="3.40.50.2300">
    <property type="match status" value="1"/>
</dbReference>
<organism evidence="9 10">
    <name type="scientific">Sessilibacter corallicola</name>
    <dbReference type="NCBI Taxonomy" id="2904075"/>
    <lineage>
        <taxon>Bacteria</taxon>
        <taxon>Pseudomonadati</taxon>
        <taxon>Pseudomonadota</taxon>
        <taxon>Gammaproteobacteria</taxon>
        <taxon>Cellvibrionales</taxon>
        <taxon>Cellvibrionaceae</taxon>
        <taxon>Sessilibacter</taxon>
    </lineage>
</organism>
<comment type="caution">
    <text evidence="9">The sequence shown here is derived from an EMBL/GenBank/DDBJ whole genome shotgun (WGS) entry which is preliminary data.</text>
</comment>
<evidence type="ECO:0000256" key="2">
    <source>
        <dbReference type="ARBA" id="ARBA00022840"/>
    </source>
</evidence>
<dbReference type="Pfam" id="PF00158">
    <property type="entry name" value="Sigma54_activat"/>
    <property type="match status" value="1"/>
</dbReference>
<gene>
    <name evidence="9" type="ORF">NBRC116591_24030</name>
</gene>
<evidence type="ECO:0000259" key="8">
    <source>
        <dbReference type="PROSITE" id="PS50110"/>
    </source>
</evidence>
<feature type="domain" description="Sigma-54 factor interaction" evidence="7">
    <location>
        <begin position="136"/>
        <end position="365"/>
    </location>
</feature>
<dbReference type="InterPro" id="IPR002197">
    <property type="entry name" value="HTH_Fis"/>
</dbReference>
<dbReference type="PRINTS" id="PR01590">
    <property type="entry name" value="HTHFIS"/>
</dbReference>
<protein>
    <recommendedName>
        <fullName evidence="11">Sigma-54-dependent Fis family transcriptional regulator</fullName>
    </recommendedName>
</protein>
<evidence type="ECO:0000256" key="6">
    <source>
        <dbReference type="PROSITE-ProRule" id="PRU00169"/>
    </source>
</evidence>
<dbReference type="SUPFAM" id="SSF52172">
    <property type="entry name" value="CheY-like"/>
    <property type="match status" value="1"/>
</dbReference>
<name>A0ABQ0AAA1_9GAMM</name>
<dbReference type="Gene3D" id="1.10.8.60">
    <property type="match status" value="1"/>
</dbReference>
<keyword evidence="3" id="KW-0805">Transcription regulation</keyword>
<dbReference type="InterPro" id="IPR025943">
    <property type="entry name" value="Sigma_54_int_dom_ATP-bd_2"/>
</dbReference>
<keyword evidence="10" id="KW-1185">Reference proteome</keyword>
<dbReference type="Proteomes" id="UP001465153">
    <property type="component" value="Unassembled WGS sequence"/>
</dbReference>
<feature type="domain" description="Response regulatory" evidence="8">
    <location>
        <begin position="10"/>
        <end position="125"/>
    </location>
</feature>
<evidence type="ECO:0000256" key="5">
    <source>
        <dbReference type="ARBA" id="ARBA00023163"/>
    </source>
</evidence>
<keyword evidence="6" id="KW-0597">Phosphoprotein</keyword>
<keyword evidence="1" id="KW-0547">Nucleotide-binding</keyword>
<evidence type="ECO:0000259" key="7">
    <source>
        <dbReference type="PROSITE" id="PS50045"/>
    </source>
</evidence>
<dbReference type="SUPFAM" id="SSF52540">
    <property type="entry name" value="P-loop containing nucleoside triphosphate hydrolases"/>
    <property type="match status" value="1"/>
</dbReference>
<dbReference type="InterPro" id="IPR009057">
    <property type="entry name" value="Homeodomain-like_sf"/>
</dbReference>
<evidence type="ECO:0000256" key="3">
    <source>
        <dbReference type="ARBA" id="ARBA00023015"/>
    </source>
</evidence>
<proteinExistence type="predicted"/>
<dbReference type="PANTHER" id="PTHR32071">
    <property type="entry name" value="TRANSCRIPTIONAL REGULATORY PROTEIN"/>
    <property type="match status" value="1"/>
</dbReference>
<dbReference type="InterPro" id="IPR003593">
    <property type="entry name" value="AAA+_ATPase"/>
</dbReference>
<sequence length="544" mass="59837">MTLQNQSSFSVVLAEDDPGLREAITDTLLLAGFNVIAVANGSEALTVLRSHSDIRMLISDVNMPLLGGYELLKAVQSEFPQIPVLLITAYGTIDQSVKAIQNGAVDYLVKPFDPGVLVDSVKKYACGTSISSESAPVAVDEASKQLLKLAAKIAKTDSTALILGESGTGKEVLARFIHESSSRKDKPFVAINCAAIPETMLESILFGHEKGAFTGANSASAGKFEQANGGTLLLDEISEMDIGLQAKLLRVLQEREVERLGGRKTINLDVRVIATSNREMLREVQRGRFREDLYYRLSVLPLQWQPLRERRADIVPLAEVLLINHAKKQHRGRVNLSQGAKAALFNYPWPGNVRELDNVIQRALILQDGNLIQECDLALTMMTGASITQGMNNCESEQRQPLNDTHVKTDCLYDSETAIAKVPINREEERVEYSGFSTNGDEIHAFMPINHAESEGTYPAADSKSSLFGDKNSVEQASTSAVEMGRGQLNNDLKHREFEVIVNSIRSENGSRKRAAQRLGISPRTLRYKIARFREVGLLVEDCI</sequence>
<dbReference type="InterPro" id="IPR011006">
    <property type="entry name" value="CheY-like_superfamily"/>
</dbReference>
<evidence type="ECO:0000256" key="1">
    <source>
        <dbReference type="ARBA" id="ARBA00022741"/>
    </source>
</evidence>
<dbReference type="InterPro" id="IPR058031">
    <property type="entry name" value="AAA_lid_NorR"/>
</dbReference>
<dbReference type="RefSeq" id="WP_353303320.1">
    <property type="nucleotide sequence ID" value="NZ_BAABWN010000007.1"/>
</dbReference>
<dbReference type="PROSITE" id="PS00688">
    <property type="entry name" value="SIGMA54_INTERACT_3"/>
    <property type="match status" value="1"/>
</dbReference>
<dbReference type="SMART" id="SM00448">
    <property type="entry name" value="REC"/>
    <property type="match status" value="1"/>
</dbReference>
<dbReference type="SUPFAM" id="SSF46689">
    <property type="entry name" value="Homeodomain-like"/>
    <property type="match status" value="1"/>
</dbReference>
<dbReference type="EMBL" id="BAABWN010000007">
    <property type="protein sequence ID" value="GAA6168592.1"/>
    <property type="molecule type" value="Genomic_DNA"/>
</dbReference>
<evidence type="ECO:0008006" key="11">
    <source>
        <dbReference type="Google" id="ProtNLM"/>
    </source>
</evidence>
<dbReference type="CDD" id="cd00009">
    <property type="entry name" value="AAA"/>
    <property type="match status" value="1"/>
</dbReference>
<accession>A0ABQ0AAA1</accession>
<dbReference type="Gene3D" id="1.10.10.60">
    <property type="entry name" value="Homeodomain-like"/>
    <property type="match status" value="1"/>
</dbReference>
<dbReference type="InterPro" id="IPR001789">
    <property type="entry name" value="Sig_transdc_resp-reg_receiver"/>
</dbReference>
<keyword evidence="5" id="KW-0804">Transcription</keyword>
<evidence type="ECO:0000313" key="9">
    <source>
        <dbReference type="EMBL" id="GAA6168592.1"/>
    </source>
</evidence>
<keyword evidence="2" id="KW-0067">ATP-binding</keyword>
<reference evidence="9 10" key="1">
    <citation type="submission" date="2024-04" db="EMBL/GenBank/DDBJ databases">
        <title>Draft genome sequence of Sessilibacter corallicola NBRC 116591.</title>
        <authorList>
            <person name="Miyakawa T."/>
            <person name="Kusuya Y."/>
            <person name="Miura T."/>
        </authorList>
    </citation>
    <scope>NUCLEOTIDE SEQUENCE [LARGE SCALE GENOMIC DNA]</scope>
    <source>
        <strain evidence="9 10">KU-00831-HH</strain>
    </source>
</reference>
<dbReference type="InterPro" id="IPR002078">
    <property type="entry name" value="Sigma_54_int"/>
</dbReference>
<dbReference type="Gene3D" id="3.40.50.300">
    <property type="entry name" value="P-loop containing nucleotide triphosphate hydrolases"/>
    <property type="match status" value="1"/>
</dbReference>
<dbReference type="PROSITE" id="PS50110">
    <property type="entry name" value="RESPONSE_REGULATORY"/>
    <property type="match status" value="1"/>
</dbReference>
<dbReference type="InterPro" id="IPR025944">
    <property type="entry name" value="Sigma_54_int_dom_CS"/>
</dbReference>
<dbReference type="SMART" id="SM00382">
    <property type="entry name" value="AAA"/>
    <property type="match status" value="1"/>
</dbReference>
<dbReference type="PROSITE" id="PS00676">
    <property type="entry name" value="SIGMA54_INTERACT_2"/>
    <property type="match status" value="1"/>
</dbReference>
<dbReference type="Pfam" id="PF00072">
    <property type="entry name" value="Response_reg"/>
    <property type="match status" value="1"/>
</dbReference>
<dbReference type="Pfam" id="PF25601">
    <property type="entry name" value="AAA_lid_14"/>
    <property type="match status" value="1"/>
</dbReference>
<dbReference type="PANTHER" id="PTHR32071:SF21">
    <property type="entry name" value="TRANSCRIPTIONAL REGULATORY PROTEIN FLGR"/>
    <property type="match status" value="1"/>
</dbReference>
<dbReference type="InterPro" id="IPR027417">
    <property type="entry name" value="P-loop_NTPase"/>
</dbReference>
<evidence type="ECO:0000313" key="10">
    <source>
        <dbReference type="Proteomes" id="UP001465153"/>
    </source>
</evidence>
<dbReference type="PROSITE" id="PS50045">
    <property type="entry name" value="SIGMA54_INTERACT_4"/>
    <property type="match status" value="1"/>
</dbReference>
<evidence type="ECO:0000256" key="4">
    <source>
        <dbReference type="ARBA" id="ARBA00023125"/>
    </source>
</evidence>
<dbReference type="Pfam" id="PF02954">
    <property type="entry name" value="HTH_8"/>
    <property type="match status" value="1"/>
</dbReference>
<keyword evidence="4" id="KW-0238">DNA-binding</keyword>
<feature type="modified residue" description="4-aspartylphosphate" evidence="6">
    <location>
        <position position="60"/>
    </location>
</feature>